<comment type="caution">
    <text evidence="6">The sequence shown here is derived from an EMBL/GenBank/DDBJ whole genome shotgun (WGS) entry which is preliminary data.</text>
</comment>
<dbReference type="Gene3D" id="3.10.20.30">
    <property type="match status" value="1"/>
</dbReference>
<dbReference type="Gene3D" id="3.30.460.10">
    <property type="entry name" value="Beta Polymerase, domain 2"/>
    <property type="match status" value="1"/>
</dbReference>
<evidence type="ECO:0000313" key="7">
    <source>
        <dbReference type="Proteomes" id="UP000178951"/>
    </source>
</evidence>
<evidence type="ECO:0000256" key="2">
    <source>
        <dbReference type="RuleBase" id="RU003847"/>
    </source>
</evidence>
<dbReference type="InterPro" id="IPR006674">
    <property type="entry name" value="HD_domain"/>
</dbReference>
<evidence type="ECO:0000259" key="4">
    <source>
        <dbReference type="PROSITE" id="PS51831"/>
    </source>
</evidence>
<comment type="pathway">
    <text evidence="1">Purine metabolism.</text>
</comment>
<sequence>MNDLGEKIRKYQPNADLSLVEKAYNFAAKAHQQHKRLSGEPYITHPLAVANILADLEQDPITIAAALLHDVLEDADVTREELTKEFGPEVVRLVEGVTKLSQLTFVSHEEKQAENFRKMFVAMGEDFRIIIIKLADRMHNMQTLQYLSPAKQQETSLETREIFAPLAHRMGMWRIKWQLEDLSFLYLEPEKYDFLRKNVAVSRSERESYIDEFISALRELVAHSSLKADINGRAKHFYSIHNKMTNQHLAFEEIYDLTAVRVIVDNIKECYTVLGLVHDTWKPIPGRFRDYIAMPKSNGYQSLHTTVFGPSGRPVEIQIRTKEMHKVAEYGVAAHWRYKEGATDKLLDQKMSWLRQMLEWQSELKDAKDFMESLKIDLAAEEVFVFSPKGHVFALPAGATPIDFAYRVHTEIGHRCVGAKVNGRIVPLNSPLQNGDIVEVITGKKDSPSKDWLNFVKTTGAKVKIKNWQRKQLETHPEAKEEPVAKITPEKVKPMASRPRGKSKVAVRVAGETDISVRYAKCCHPLPGEAVVGFVSTGRGIAVHRANCPNLAKKDMSKERMLRVEWDPEAKQMLPVVIEIEAFDRVGLFKDILVKISELGTNVSAGKAATRRRGTAAIIRLTIEVRDVNHLQGIMEAIRQAPDVYDIKRI</sequence>
<dbReference type="SMART" id="SM00954">
    <property type="entry name" value="RelA_SpoT"/>
    <property type="match status" value="1"/>
</dbReference>
<dbReference type="FunFam" id="3.30.460.10:FF:000001">
    <property type="entry name" value="GTP pyrophosphokinase RelA"/>
    <property type="match status" value="1"/>
</dbReference>
<dbReference type="GO" id="GO:0005886">
    <property type="term" value="C:plasma membrane"/>
    <property type="evidence" value="ECO:0007669"/>
    <property type="project" value="TreeGrafter"/>
</dbReference>
<dbReference type="InterPro" id="IPR012675">
    <property type="entry name" value="Beta-grasp_dom_sf"/>
</dbReference>
<dbReference type="Gene3D" id="3.30.70.260">
    <property type="match status" value="1"/>
</dbReference>
<dbReference type="CDD" id="cd05399">
    <property type="entry name" value="NT_Rel-Spo_like"/>
    <property type="match status" value="1"/>
</dbReference>
<dbReference type="AlphaFoldDB" id="A0A1F4TS14"/>
<gene>
    <name evidence="6" type="ORF">A2311_04705</name>
</gene>
<dbReference type="PANTHER" id="PTHR21262:SF31">
    <property type="entry name" value="GTP PYROPHOSPHOKINASE"/>
    <property type="match status" value="1"/>
</dbReference>
<evidence type="ECO:0000256" key="1">
    <source>
        <dbReference type="ARBA" id="ARBA00025704"/>
    </source>
</evidence>
<dbReference type="NCBIfam" id="TIGR00691">
    <property type="entry name" value="spoT_relA"/>
    <property type="match status" value="1"/>
</dbReference>
<dbReference type="SUPFAM" id="SSF55021">
    <property type="entry name" value="ACT-like"/>
    <property type="match status" value="1"/>
</dbReference>
<dbReference type="InterPro" id="IPR004811">
    <property type="entry name" value="RelA/Spo_fam"/>
</dbReference>
<comment type="function">
    <text evidence="2">In eubacteria ppGpp (guanosine 3'-diphosphate 5'-diphosphate) is a mediator of the stringent response that coordinates a variety of cellular activities in response to changes in nutritional abundance.</text>
</comment>
<dbReference type="PROSITE" id="PS51671">
    <property type="entry name" value="ACT"/>
    <property type="match status" value="1"/>
</dbReference>
<dbReference type="Pfam" id="PF04607">
    <property type="entry name" value="RelA_SpoT"/>
    <property type="match status" value="1"/>
</dbReference>
<evidence type="ECO:0000313" key="6">
    <source>
        <dbReference type="EMBL" id="OGC35468.1"/>
    </source>
</evidence>
<comment type="similarity">
    <text evidence="2">Belongs to the relA/spoT family.</text>
</comment>
<dbReference type="Pfam" id="PF13328">
    <property type="entry name" value="HD_4"/>
    <property type="match status" value="1"/>
</dbReference>
<dbReference type="SMART" id="SM00471">
    <property type="entry name" value="HDc"/>
    <property type="match status" value="1"/>
</dbReference>
<dbReference type="InterPro" id="IPR045865">
    <property type="entry name" value="ACT-like_dom_sf"/>
</dbReference>
<dbReference type="SUPFAM" id="SSF81271">
    <property type="entry name" value="TGS-like"/>
    <property type="match status" value="1"/>
</dbReference>
<dbReference type="CDD" id="cd04876">
    <property type="entry name" value="ACT_RelA-SpoT"/>
    <property type="match status" value="1"/>
</dbReference>
<dbReference type="Gene3D" id="1.10.3210.10">
    <property type="entry name" value="Hypothetical protein af1432"/>
    <property type="match status" value="1"/>
</dbReference>
<dbReference type="InterPro" id="IPR002912">
    <property type="entry name" value="ACT_dom"/>
</dbReference>
<evidence type="ECO:0008006" key="8">
    <source>
        <dbReference type="Google" id="ProtNLM"/>
    </source>
</evidence>
<feature type="domain" description="HD" evidence="4">
    <location>
        <begin position="42"/>
        <end position="141"/>
    </location>
</feature>
<dbReference type="EMBL" id="MEUF01000027">
    <property type="protein sequence ID" value="OGC35468.1"/>
    <property type="molecule type" value="Genomic_DNA"/>
</dbReference>
<dbReference type="SUPFAM" id="SSF81301">
    <property type="entry name" value="Nucleotidyltransferase"/>
    <property type="match status" value="1"/>
</dbReference>
<dbReference type="Pfam" id="PF02824">
    <property type="entry name" value="TGS"/>
    <property type="match status" value="1"/>
</dbReference>
<dbReference type="Pfam" id="PF13291">
    <property type="entry name" value="ACT_4"/>
    <property type="match status" value="1"/>
</dbReference>
<dbReference type="InterPro" id="IPR012676">
    <property type="entry name" value="TGS-like"/>
</dbReference>
<feature type="domain" description="ACT" evidence="3">
    <location>
        <begin position="577"/>
        <end position="650"/>
    </location>
</feature>
<dbReference type="FunFam" id="1.10.3210.10:FF:000001">
    <property type="entry name" value="GTP pyrophosphokinase RelA"/>
    <property type="match status" value="1"/>
</dbReference>
<protein>
    <recommendedName>
        <fullName evidence="8">(P)ppGpp synthetase</fullName>
    </recommendedName>
</protein>
<dbReference type="PROSITE" id="PS51831">
    <property type="entry name" value="HD"/>
    <property type="match status" value="1"/>
</dbReference>
<dbReference type="SUPFAM" id="SSF109604">
    <property type="entry name" value="HD-domain/PDEase-like"/>
    <property type="match status" value="1"/>
</dbReference>
<dbReference type="PROSITE" id="PS51880">
    <property type="entry name" value="TGS"/>
    <property type="match status" value="1"/>
</dbReference>
<dbReference type="PANTHER" id="PTHR21262">
    <property type="entry name" value="GUANOSINE-3',5'-BIS DIPHOSPHATE 3'-PYROPHOSPHOHYDROLASE"/>
    <property type="match status" value="1"/>
</dbReference>
<dbReference type="CDD" id="cd01668">
    <property type="entry name" value="TGS_RSH"/>
    <property type="match status" value="1"/>
</dbReference>
<dbReference type="InterPro" id="IPR004095">
    <property type="entry name" value="TGS"/>
</dbReference>
<accession>A0A1F4TS14</accession>
<dbReference type="GO" id="GO:0015969">
    <property type="term" value="P:guanosine tetraphosphate metabolic process"/>
    <property type="evidence" value="ECO:0007669"/>
    <property type="project" value="InterPro"/>
</dbReference>
<dbReference type="CDD" id="cd00077">
    <property type="entry name" value="HDc"/>
    <property type="match status" value="1"/>
</dbReference>
<feature type="domain" description="TGS" evidence="5">
    <location>
        <begin position="379"/>
        <end position="442"/>
    </location>
</feature>
<dbReference type="Proteomes" id="UP000178951">
    <property type="component" value="Unassembled WGS sequence"/>
</dbReference>
<evidence type="ECO:0000259" key="3">
    <source>
        <dbReference type="PROSITE" id="PS51671"/>
    </source>
</evidence>
<dbReference type="FunFam" id="3.10.20.30:FF:000002">
    <property type="entry name" value="GTP pyrophosphokinase (RelA/SpoT)"/>
    <property type="match status" value="1"/>
</dbReference>
<proteinExistence type="inferred from homology"/>
<organism evidence="6 7">
    <name type="scientific">candidate division WOR-1 bacterium RIFOXYB2_FULL_48_7</name>
    <dbReference type="NCBI Taxonomy" id="1802583"/>
    <lineage>
        <taxon>Bacteria</taxon>
        <taxon>Bacillati</taxon>
        <taxon>Saganbacteria</taxon>
    </lineage>
</organism>
<name>A0A1F4TS14_UNCSA</name>
<dbReference type="InterPro" id="IPR033655">
    <property type="entry name" value="TGS_RelA/SpoT"/>
</dbReference>
<reference evidence="6 7" key="1">
    <citation type="journal article" date="2016" name="Nat. Commun.">
        <title>Thousands of microbial genomes shed light on interconnected biogeochemical processes in an aquifer system.</title>
        <authorList>
            <person name="Anantharaman K."/>
            <person name="Brown C.T."/>
            <person name="Hug L.A."/>
            <person name="Sharon I."/>
            <person name="Castelle C.J."/>
            <person name="Probst A.J."/>
            <person name="Thomas B.C."/>
            <person name="Singh A."/>
            <person name="Wilkins M.J."/>
            <person name="Karaoz U."/>
            <person name="Brodie E.L."/>
            <person name="Williams K.H."/>
            <person name="Hubbard S.S."/>
            <person name="Banfield J.F."/>
        </authorList>
    </citation>
    <scope>NUCLEOTIDE SEQUENCE [LARGE SCALE GENOMIC DNA]</scope>
</reference>
<dbReference type="InterPro" id="IPR007685">
    <property type="entry name" value="RelA_SpoT"/>
</dbReference>
<dbReference type="STRING" id="1802583.A2311_04705"/>
<evidence type="ECO:0000259" key="5">
    <source>
        <dbReference type="PROSITE" id="PS51880"/>
    </source>
</evidence>
<dbReference type="InterPro" id="IPR003607">
    <property type="entry name" value="HD/PDEase_dom"/>
</dbReference>
<dbReference type="InterPro" id="IPR043519">
    <property type="entry name" value="NT_sf"/>
</dbReference>